<dbReference type="PROSITE" id="PS50949">
    <property type="entry name" value="HTH_GNTR"/>
    <property type="match status" value="1"/>
</dbReference>
<keyword evidence="1" id="KW-0805">Transcription regulation</keyword>
<evidence type="ECO:0000256" key="2">
    <source>
        <dbReference type="ARBA" id="ARBA00023125"/>
    </source>
</evidence>
<dbReference type="SUPFAM" id="SSF46785">
    <property type="entry name" value="Winged helix' DNA-binding domain"/>
    <property type="match status" value="1"/>
</dbReference>
<accession>A0A177HM76</accession>
<reference evidence="5 6" key="1">
    <citation type="submission" date="2015-12" db="EMBL/GenBank/DDBJ databases">
        <title>Genome sequence of Streptomyces sp. G25.</title>
        <authorList>
            <person name="Poehlein A."/>
            <person name="Roettig A."/>
            <person name="Hiessl S."/>
            <person name="Hauschild P."/>
            <person name="Schauer J."/>
            <person name="Madkour M.H."/>
            <person name="Al-Ansari A.M."/>
            <person name="Almakishah N.H."/>
            <person name="Steinbuechel A."/>
            <person name="Daniel R."/>
        </authorList>
    </citation>
    <scope>NUCLEOTIDE SEQUENCE [LARGE SCALE GENOMIC DNA]</scope>
    <source>
        <strain evidence="6">G25(2015)</strain>
    </source>
</reference>
<dbReference type="PRINTS" id="PR00035">
    <property type="entry name" value="HTHGNTR"/>
</dbReference>
<evidence type="ECO:0000256" key="3">
    <source>
        <dbReference type="ARBA" id="ARBA00023163"/>
    </source>
</evidence>
<dbReference type="SUPFAM" id="SSF48008">
    <property type="entry name" value="GntR ligand-binding domain-like"/>
    <property type="match status" value="1"/>
</dbReference>
<evidence type="ECO:0000256" key="1">
    <source>
        <dbReference type="ARBA" id="ARBA00023015"/>
    </source>
</evidence>
<dbReference type="InterPro" id="IPR000524">
    <property type="entry name" value="Tscrpt_reg_HTH_GntR"/>
</dbReference>
<evidence type="ECO:0000313" key="5">
    <source>
        <dbReference type="EMBL" id="OAH11517.1"/>
    </source>
</evidence>
<keyword evidence="2" id="KW-0238">DNA-binding</keyword>
<keyword evidence="6" id="KW-1185">Reference proteome</keyword>
<dbReference type="RefSeq" id="WP_232789784.1">
    <property type="nucleotide sequence ID" value="NZ_LOHS01000108.1"/>
</dbReference>
<dbReference type="GO" id="GO:0003677">
    <property type="term" value="F:DNA binding"/>
    <property type="evidence" value="ECO:0007669"/>
    <property type="project" value="UniProtKB-KW"/>
</dbReference>
<dbReference type="AlphaFoldDB" id="A0A177HM76"/>
<feature type="domain" description="HTH gntR-type" evidence="4">
    <location>
        <begin position="9"/>
        <end position="79"/>
    </location>
</feature>
<dbReference type="Gene3D" id="1.20.120.530">
    <property type="entry name" value="GntR ligand-binding domain-like"/>
    <property type="match status" value="1"/>
</dbReference>
<dbReference type="Pfam" id="PF00392">
    <property type="entry name" value="GntR"/>
    <property type="match status" value="1"/>
</dbReference>
<dbReference type="PANTHER" id="PTHR43537">
    <property type="entry name" value="TRANSCRIPTIONAL REGULATOR, GNTR FAMILY"/>
    <property type="match status" value="1"/>
</dbReference>
<keyword evidence="3" id="KW-0804">Transcription</keyword>
<dbReference type="InterPro" id="IPR036390">
    <property type="entry name" value="WH_DNA-bd_sf"/>
</dbReference>
<sequence>MSFTPEPVRRPREQVEKQLRDAIVSSSFKGGDRLPSEAELAREFQVSRSTVREALRVLVSEGLISKVPGAGGGSFVQSVDHDSLKSLLSGSLETILKFGKISIDEVNAVRRMLEVPAAREAAEHRTDAQAAELERLVQRQDEMARAVTDRRDPALYELGQSIYSLVAEASGNRLLASFVSAMAGVTIPVYMRDLPLEDAEAAREGTRALVAAIVARDAEGAEAAMTAQLDMVQRHLSPAG</sequence>
<dbReference type="Gene3D" id="1.10.10.10">
    <property type="entry name" value="Winged helix-like DNA-binding domain superfamily/Winged helix DNA-binding domain"/>
    <property type="match status" value="1"/>
</dbReference>
<dbReference type="EMBL" id="LOHS01000108">
    <property type="protein sequence ID" value="OAH11517.1"/>
    <property type="molecule type" value="Genomic_DNA"/>
</dbReference>
<evidence type="ECO:0000313" key="6">
    <source>
        <dbReference type="Proteomes" id="UP000077381"/>
    </source>
</evidence>
<protein>
    <submittedName>
        <fullName evidence="5">HTH-type transcriptional regulator LutR</fullName>
    </submittedName>
</protein>
<dbReference type="InterPro" id="IPR011711">
    <property type="entry name" value="GntR_C"/>
</dbReference>
<dbReference type="CDD" id="cd07377">
    <property type="entry name" value="WHTH_GntR"/>
    <property type="match status" value="1"/>
</dbReference>
<dbReference type="SMART" id="SM00895">
    <property type="entry name" value="FCD"/>
    <property type="match status" value="1"/>
</dbReference>
<dbReference type="InterPro" id="IPR008920">
    <property type="entry name" value="TF_FadR/GntR_C"/>
</dbReference>
<dbReference type="SMART" id="SM00345">
    <property type="entry name" value="HTH_GNTR"/>
    <property type="match status" value="1"/>
</dbReference>
<dbReference type="PATRIC" id="fig|1716141.3.peg.5457"/>
<evidence type="ECO:0000259" key="4">
    <source>
        <dbReference type="PROSITE" id="PS50949"/>
    </source>
</evidence>
<dbReference type="InterPro" id="IPR036388">
    <property type="entry name" value="WH-like_DNA-bd_sf"/>
</dbReference>
<gene>
    <name evidence="5" type="primary">lutR_8</name>
    <name evidence="5" type="ORF">STSP_51900</name>
</gene>
<proteinExistence type="predicted"/>
<dbReference type="STRING" id="1716141.STSP_51900"/>
<name>A0A177HM76_9ACTN</name>
<dbReference type="Pfam" id="PF07729">
    <property type="entry name" value="FCD"/>
    <property type="match status" value="1"/>
</dbReference>
<dbReference type="PANTHER" id="PTHR43537:SF5">
    <property type="entry name" value="UXU OPERON TRANSCRIPTIONAL REGULATOR"/>
    <property type="match status" value="1"/>
</dbReference>
<comment type="caution">
    <text evidence="5">The sequence shown here is derived from an EMBL/GenBank/DDBJ whole genome shotgun (WGS) entry which is preliminary data.</text>
</comment>
<dbReference type="Proteomes" id="UP000077381">
    <property type="component" value="Unassembled WGS sequence"/>
</dbReference>
<organism evidence="5 6">
    <name type="scientific">Streptomyces jeddahensis</name>
    <dbReference type="NCBI Taxonomy" id="1716141"/>
    <lineage>
        <taxon>Bacteria</taxon>
        <taxon>Bacillati</taxon>
        <taxon>Actinomycetota</taxon>
        <taxon>Actinomycetes</taxon>
        <taxon>Kitasatosporales</taxon>
        <taxon>Streptomycetaceae</taxon>
        <taxon>Streptomyces</taxon>
    </lineage>
</organism>
<dbReference type="GO" id="GO:0003700">
    <property type="term" value="F:DNA-binding transcription factor activity"/>
    <property type="evidence" value="ECO:0007669"/>
    <property type="project" value="InterPro"/>
</dbReference>